<feature type="transmembrane region" description="Helical" evidence="1">
    <location>
        <begin position="64"/>
        <end position="89"/>
    </location>
</feature>
<keyword evidence="1" id="KW-0472">Membrane</keyword>
<feature type="domain" description="EamA" evidence="2">
    <location>
        <begin position="149"/>
        <end position="274"/>
    </location>
</feature>
<dbReference type="RefSeq" id="WP_379145374.1">
    <property type="nucleotide sequence ID" value="NZ_JBHUEN010000053.1"/>
</dbReference>
<accession>A0ABW4RDD3</accession>
<feature type="transmembrane region" description="Helical" evidence="1">
    <location>
        <begin position="34"/>
        <end position="52"/>
    </location>
</feature>
<dbReference type="EMBL" id="JBHUEN010000053">
    <property type="protein sequence ID" value="MFD1883778.1"/>
    <property type="molecule type" value="Genomic_DNA"/>
</dbReference>
<organism evidence="3 4">
    <name type="scientific">Paracoccus pacificus</name>
    <dbReference type="NCBI Taxonomy" id="1463598"/>
    <lineage>
        <taxon>Bacteria</taxon>
        <taxon>Pseudomonadati</taxon>
        <taxon>Pseudomonadota</taxon>
        <taxon>Alphaproteobacteria</taxon>
        <taxon>Rhodobacterales</taxon>
        <taxon>Paracoccaceae</taxon>
        <taxon>Paracoccus</taxon>
    </lineage>
</organism>
<name>A0ABW4RDD3_9RHOB</name>
<feature type="domain" description="EamA" evidence="2">
    <location>
        <begin position="7"/>
        <end position="137"/>
    </location>
</feature>
<gene>
    <name evidence="3" type="ORF">ACFSCT_18870</name>
</gene>
<dbReference type="Pfam" id="PF00892">
    <property type="entry name" value="EamA"/>
    <property type="match status" value="2"/>
</dbReference>
<dbReference type="PANTHER" id="PTHR22911:SF135">
    <property type="entry name" value="BLR4310 PROTEIN"/>
    <property type="match status" value="1"/>
</dbReference>
<dbReference type="SUPFAM" id="SSF103481">
    <property type="entry name" value="Multidrug resistance efflux transporter EmrE"/>
    <property type="match status" value="2"/>
</dbReference>
<feature type="transmembrane region" description="Helical" evidence="1">
    <location>
        <begin position="146"/>
        <end position="164"/>
    </location>
</feature>
<feature type="transmembrane region" description="Helical" evidence="1">
    <location>
        <begin position="262"/>
        <end position="280"/>
    </location>
</feature>
<evidence type="ECO:0000313" key="4">
    <source>
        <dbReference type="Proteomes" id="UP001597213"/>
    </source>
</evidence>
<feature type="transmembrane region" description="Helical" evidence="1">
    <location>
        <begin position="122"/>
        <end position="140"/>
    </location>
</feature>
<sequence>MNNLRAAGLMVLSMALFAFEDTFLKLLSASLPVGQVLAMAGGLGMLVFWALMALRGQRLWTRGLLHPLVIIRNLGEAVCAMAFILAIALGDLSSASAILQSLPLMMTVGAALFLGEPVGWRRWASIAAGFVGVVMIVRPGAASFDVASLLAVVAVLGLTLRDLVTRRIPPQVSSDALTASAFGTMMLAGIALAVLRAEPPEIPAPLDLLRLCASVVFGLGGYSAMVASVRLAPLGAIAPFRYSRLVFAMLLGIIVFGERPDALTWLGSAIIVISGIYAMWREARVAGARVAASAGPPRAGGAWSRLRRR</sequence>
<proteinExistence type="predicted"/>
<dbReference type="InterPro" id="IPR037185">
    <property type="entry name" value="EmrE-like"/>
</dbReference>
<dbReference type="InterPro" id="IPR000620">
    <property type="entry name" value="EamA_dom"/>
</dbReference>
<feature type="transmembrane region" description="Helical" evidence="1">
    <location>
        <begin position="208"/>
        <end position="227"/>
    </location>
</feature>
<reference evidence="4" key="1">
    <citation type="journal article" date="2019" name="Int. J. Syst. Evol. Microbiol.">
        <title>The Global Catalogue of Microorganisms (GCM) 10K type strain sequencing project: providing services to taxonomists for standard genome sequencing and annotation.</title>
        <authorList>
            <consortium name="The Broad Institute Genomics Platform"/>
            <consortium name="The Broad Institute Genome Sequencing Center for Infectious Disease"/>
            <person name="Wu L."/>
            <person name="Ma J."/>
        </authorList>
    </citation>
    <scope>NUCLEOTIDE SEQUENCE [LARGE SCALE GENOMIC DNA]</scope>
    <source>
        <strain evidence="4">CCUG 56029</strain>
    </source>
</reference>
<protein>
    <submittedName>
        <fullName evidence="3">DMT family transporter</fullName>
    </submittedName>
</protein>
<keyword evidence="1" id="KW-1133">Transmembrane helix</keyword>
<comment type="caution">
    <text evidence="3">The sequence shown here is derived from an EMBL/GenBank/DDBJ whole genome shotgun (WGS) entry which is preliminary data.</text>
</comment>
<evidence type="ECO:0000313" key="3">
    <source>
        <dbReference type="EMBL" id="MFD1883778.1"/>
    </source>
</evidence>
<keyword evidence="1" id="KW-0812">Transmembrane</keyword>
<evidence type="ECO:0000259" key="2">
    <source>
        <dbReference type="Pfam" id="PF00892"/>
    </source>
</evidence>
<evidence type="ECO:0000256" key="1">
    <source>
        <dbReference type="SAM" id="Phobius"/>
    </source>
</evidence>
<feature type="transmembrane region" description="Helical" evidence="1">
    <location>
        <begin position="176"/>
        <end position="196"/>
    </location>
</feature>
<feature type="transmembrane region" description="Helical" evidence="1">
    <location>
        <begin position="239"/>
        <end position="256"/>
    </location>
</feature>
<keyword evidence="4" id="KW-1185">Reference proteome</keyword>
<dbReference type="Proteomes" id="UP001597213">
    <property type="component" value="Unassembled WGS sequence"/>
</dbReference>
<feature type="transmembrane region" description="Helical" evidence="1">
    <location>
        <begin position="95"/>
        <end position="115"/>
    </location>
</feature>
<dbReference type="PANTHER" id="PTHR22911">
    <property type="entry name" value="ACYL-MALONYL CONDENSING ENZYME-RELATED"/>
    <property type="match status" value="1"/>
</dbReference>